<feature type="domain" description="MmeI-like N-terminal" evidence="6">
    <location>
        <begin position="5"/>
        <end position="159"/>
    </location>
</feature>
<dbReference type="Proteomes" id="UP000297998">
    <property type="component" value="Unassembled WGS sequence"/>
</dbReference>
<dbReference type="Pfam" id="PF20473">
    <property type="entry name" value="MmeI_Mtase"/>
    <property type="match status" value="1"/>
</dbReference>
<reference evidence="11 12" key="1">
    <citation type="submission" date="2019-03" db="EMBL/GenBank/DDBJ databases">
        <title>Empedobacter tilapiae sp. nov., isolated from an intestine of Nile tilapia Oreochromis niloticus.</title>
        <authorList>
            <person name="Kim Y.-O."/>
            <person name="Yoon J.-H."/>
        </authorList>
    </citation>
    <scope>NUCLEOTIDE SEQUENCE [LARGE SCALE GENOMIC DNA]</scope>
    <source>
        <strain evidence="11 12">MRS2</strain>
    </source>
</reference>
<dbReference type="Pfam" id="PF20467">
    <property type="entry name" value="MmeI_C"/>
    <property type="match status" value="1"/>
</dbReference>
<keyword evidence="3 11" id="KW-0808">Transferase</keyword>
<protein>
    <recommendedName>
        <fullName evidence="1">site-specific DNA-methyltransferase (adenine-specific)</fullName>
        <ecNumber evidence="1">2.1.1.72</ecNumber>
    </recommendedName>
</protein>
<dbReference type="EC" id="2.1.1.72" evidence="1"/>
<dbReference type="GO" id="GO:0009007">
    <property type="term" value="F:site-specific DNA-methyltransferase (adenine-specific) activity"/>
    <property type="evidence" value="ECO:0007669"/>
    <property type="project" value="UniProtKB-EC"/>
</dbReference>
<dbReference type="InterPro" id="IPR046818">
    <property type="entry name" value="MmeI_C"/>
</dbReference>
<dbReference type="InterPro" id="IPR046816">
    <property type="entry name" value="MmeI_Mtase"/>
</dbReference>
<evidence type="ECO:0000256" key="5">
    <source>
        <dbReference type="SAM" id="Coils"/>
    </source>
</evidence>
<dbReference type="RefSeq" id="WP_135834634.1">
    <property type="nucleotide sequence ID" value="NZ_SRPE01000003.1"/>
</dbReference>
<dbReference type="Pfam" id="PF20464">
    <property type="entry name" value="MmeI_N"/>
    <property type="match status" value="1"/>
</dbReference>
<dbReference type="InterPro" id="IPR046817">
    <property type="entry name" value="MmeI_N"/>
</dbReference>
<dbReference type="InterPro" id="IPR046819">
    <property type="entry name" value="MmeI_hel"/>
</dbReference>
<dbReference type="AlphaFoldDB" id="A0A4Z1BG57"/>
<keyword evidence="2 11" id="KW-0489">Methyltransferase</keyword>
<evidence type="ECO:0000313" key="11">
    <source>
        <dbReference type="EMBL" id="TGN29178.1"/>
    </source>
</evidence>
<comment type="catalytic activity">
    <reaction evidence="4">
        <text>a 2'-deoxyadenosine in DNA + S-adenosyl-L-methionine = an N(6)-methyl-2'-deoxyadenosine in DNA + S-adenosyl-L-homocysteine + H(+)</text>
        <dbReference type="Rhea" id="RHEA:15197"/>
        <dbReference type="Rhea" id="RHEA-COMP:12418"/>
        <dbReference type="Rhea" id="RHEA-COMP:12419"/>
        <dbReference type="ChEBI" id="CHEBI:15378"/>
        <dbReference type="ChEBI" id="CHEBI:57856"/>
        <dbReference type="ChEBI" id="CHEBI:59789"/>
        <dbReference type="ChEBI" id="CHEBI:90615"/>
        <dbReference type="ChEBI" id="CHEBI:90616"/>
        <dbReference type="EC" id="2.1.1.72"/>
    </reaction>
</comment>
<evidence type="ECO:0000256" key="4">
    <source>
        <dbReference type="ARBA" id="ARBA00047942"/>
    </source>
</evidence>
<name>A0A4Z1BG57_9FLAO</name>
<evidence type="ECO:0000256" key="3">
    <source>
        <dbReference type="ARBA" id="ARBA00022679"/>
    </source>
</evidence>
<feature type="domain" description="MmeI-like DNA-methyltransferase" evidence="10">
    <location>
        <begin position="324"/>
        <end position="594"/>
    </location>
</feature>
<dbReference type="Pfam" id="PF20466">
    <property type="entry name" value="MmeI_TRD"/>
    <property type="match status" value="1"/>
</dbReference>
<comment type="caution">
    <text evidence="11">The sequence shown here is derived from an EMBL/GenBank/DDBJ whole genome shotgun (WGS) entry which is preliminary data.</text>
</comment>
<dbReference type="Pfam" id="PF20465">
    <property type="entry name" value="MmeI_hel"/>
    <property type="match status" value="1"/>
</dbReference>
<feature type="coiled-coil region" evidence="5">
    <location>
        <begin position="316"/>
        <end position="343"/>
    </location>
</feature>
<dbReference type="InterPro" id="IPR029063">
    <property type="entry name" value="SAM-dependent_MTases_sf"/>
</dbReference>
<keyword evidence="5" id="KW-0175">Coiled coil</keyword>
<evidence type="ECO:0000259" key="8">
    <source>
        <dbReference type="Pfam" id="PF20466"/>
    </source>
</evidence>
<sequence length="896" mass="103288">MALSIAEIESNIQEAFSNFNQESFIYDFLLSYGTPKATIASLKAGRTNLSKVDGEILWKKKMFFKIEQKVDLHGTISEMKETSGRSKDSPRFLIVTDFKHWLSVDTLTGDTLDCDFEDLKKHFDFYLPFAGIEKAQYLAENPADVKAAEKMAKLYDQINTDNEFETEEDIHQLNVFLSRLLFCFFAEDTGIFDDKIFTNSIISNTKTDASDVEEFVRDLFQILNLPDEVRPTDRVYLHKFPYVNGGLFREQFIIPQLSVKSRNLIIECGNLDWSEINPDIFGSMIQAVVTTDKRGGLGMHYTSVPNIMKVINPLFLDDLHEELKNATGNEKQLRQLLDRLSKIKIFDPACGSGNFLIIAYKELRLLENEILNQIAVLKGSKGSGTLDLGSEFSSIISLNQFFGIEIDDFAHEIARLSLWLAEHQMNQLFHKEFGYTKPALPLQDSGSIVGGNACRLDWEQVCPKSPNDEIYIFGNPPFLGARKQSEEQKQDMEYVFRNSELNFNSLDYILIWFYKASIYIKGMNNSVYSFVSTNSICQGEQVGLFWPFIFKNRLEINFAYSAFPWGNNAKKNAVVAVIIVSIKNVLLETKKKIFSKNNIKIVNNIGPYLTENSNLIIEKRSKPFLIDDRLVYGNQAIDNGFLELDVEGKRQLLLECPNAIKFIRRLYGGNDYINKIERYCLWIDEENSEEALKIPFIYDRVQKVLEFRKNGGQVAKSLINIPFRFRYVHESTTDFIILPKVTSVNRKYLPISIVEKDSIALQTLQVIYNLNESLYSILSSCIHMLWVKAVAGGMKTDIVYSNQLCFNSYPFPKITKAKEQELEDCAYQILEVRERYPEKTLAQLYDPEKMPEDLKEAHRKNDLVVESCYREKPFTSDEERLEYLFKLYEKMTKTEK</sequence>
<dbReference type="Gene3D" id="3.40.50.150">
    <property type="entry name" value="Vaccinia Virus protein VP39"/>
    <property type="match status" value="1"/>
</dbReference>
<gene>
    <name evidence="11" type="ORF">E4J94_04280</name>
</gene>
<evidence type="ECO:0000256" key="2">
    <source>
        <dbReference type="ARBA" id="ARBA00022603"/>
    </source>
</evidence>
<dbReference type="PANTHER" id="PTHR33841">
    <property type="entry name" value="DNA METHYLTRANSFERASE YEEA-RELATED"/>
    <property type="match status" value="1"/>
</dbReference>
<evidence type="ECO:0000313" key="12">
    <source>
        <dbReference type="Proteomes" id="UP000297998"/>
    </source>
</evidence>
<proteinExistence type="predicted"/>
<dbReference type="GO" id="GO:0032259">
    <property type="term" value="P:methylation"/>
    <property type="evidence" value="ECO:0007669"/>
    <property type="project" value="UniProtKB-KW"/>
</dbReference>
<keyword evidence="12" id="KW-1185">Reference proteome</keyword>
<dbReference type="EMBL" id="SRPE01000003">
    <property type="protein sequence ID" value="TGN29178.1"/>
    <property type="molecule type" value="Genomic_DNA"/>
</dbReference>
<dbReference type="PANTHER" id="PTHR33841:SF1">
    <property type="entry name" value="DNA METHYLTRANSFERASE A"/>
    <property type="match status" value="1"/>
</dbReference>
<feature type="domain" description="MmeI-like helicase spacer" evidence="7">
    <location>
        <begin position="171"/>
        <end position="248"/>
    </location>
</feature>
<dbReference type="InterPro" id="IPR046820">
    <property type="entry name" value="MmeI_TRD"/>
</dbReference>
<accession>A0A4Z1BG57</accession>
<dbReference type="OrthoDB" id="32195at2"/>
<evidence type="ECO:0000259" key="6">
    <source>
        <dbReference type="Pfam" id="PF20464"/>
    </source>
</evidence>
<dbReference type="SUPFAM" id="SSF53335">
    <property type="entry name" value="S-adenosyl-L-methionine-dependent methyltransferases"/>
    <property type="match status" value="1"/>
</dbReference>
<feature type="domain" description="MmeI-like C-terminal" evidence="9">
    <location>
        <begin position="816"/>
        <end position="894"/>
    </location>
</feature>
<organism evidence="11 12">
    <name type="scientific">Empedobacter tilapiae</name>
    <dbReference type="NCBI Taxonomy" id="2491114"/>
    <lineage>
        <taxon>Bacteria</taxon>
        <taxon>Pseudomonadati</taxon>
        <taxon>Bacteroidota</taxon>
        <taxon>Flavobacteriia</taxon>
        <taxon>Flavobacteriales</taxon>
        <taxon>Weeksellaceae</taxon>
        <taxon>Empedobacter</taxon>
    </lineage>
</organism>
<evidence type="ECO:0000256" key="1">
    <source>
        <dbReference type="ARBA" id="ARBA00011900"/>
    </source>
</evidence>
<dbReference type="InterPro" id="IPR050953">
    <property type="entry name" value="N4_N6_ade-DNA_methylase"/>
</dbReference>
<evidence type="ECO:0000259" key="9">
    <source>
        <dbReference type="Pfam" id="PF20467"/>
    </source>
</evidence>
<evidence type="ECO:0000259" key="7">
    <source>
        <dbReference type="Pfam" id="PF20465"/>
    </source>
</evidence>
<evidence type="ECO:0000259" key="10">
    <source>
        <dbReference type="Pfam" id="PF20473"/>
    </source>
</evidence>
<feature type="domain" description="MmeI-like target recognition" evidence="8">
    <location>
        <begin position="612"/>
        <end position="814"/>
    </location>
</feature>